<dbReference type="Gene3D" id="3.40.960.10">
    <property type="entry name" value="VSR Endonuclease"/>
    <property type="match status" value="1"/>
</dbReference>
<dbReference type="Proteomes" id="UP001073122">
    <property type="component" value="Unassembled WGS sequence"/>
</dbReference>
<sequence length="122" mass="14567">MYFLIKEVLSIEEFSKYDVVLYFPLRNFTSDFSKLYHEEEKYARHHATHPDFIIYNKLGKNPVLAIEVDGYEYHRAESRQGERDVMKNKILEKYGIPLLRFSTTGSGERERLIEKLTMQLNK</sequence>
<reference evidence="2" key="1">
    <citation type="submission" date="2022-10" db="EMBL/GenBank/DDBJ databases">
        <title>Chryseobacterium sp. nov., a novel bacterial species.</title>
        <authorList>
            <person name="Cao Y."/>
        </authorList>
    </citation>
    <scope>NUCLEOTIDE SEQUENCE</scope>
    <source>
        <strain evidence="2">CCTCC AB2015118</strain>
    </source>
</reference>
<feature type="domain" description="DUF2726" evidence="1">
    <location>
        <begin position="40"/>
        <end position="116"/>
    </location>
</feature>
<evidence type="ECO:0000259" key="1">
    <source>
        <dbReference type="Pfam" id="PF10881"/>
    </source>
</evidence>
<organism evidence="2 3">
    <name type="scientific">Chryseobacterium formosus</name>
    <dbReference type="NCBI Taxonomy" id="1537363"/>
    <lineage>
        <taxon>Bacteria</taxon>
        <taxon>Pseudomonadati</taxon>
        <taxon>Bacteroidota</taxon>
        <taxon>Flavobacteriia</taxon>
        <taxon>Flavobacteriales</taxon>
        <taxon>Weeksellaceae</taxon>
        <taxon>Chryseobacterium group</taxon>
        <taxon>Chryseobacterium</taxon>
    </lineage>
</organism>
<evidence type="ECO:0000313" key="2">
    <source>
        <dbReference type="EMBL" id="MCX8525878.1"/>
    </source>
</evidence>
<comment type="caution">
    <text evidence="2">The sequence shown here is derived from an EMBL/GenBank/DDBJ whole genome shotgun (WGS) entry which is preliminary data.</text>
</comment>
<dbReference type="RefSeq" id="WP_267267121.1">
    <property type="nucleotide sequence ID" value="NZ_JAOVZW010000024.1"/>
</dbReference>
<dbReference type="EMBL" id="JAOVZW010000024">
    <property type="protein sequence ID" value="MCX8525878.1"/>
    <property type="molecule type" value="Genomic_DNA"/>
</dbReference>
<dbReference type="InterPro" id="IPR024402">
    <property type="entry name" value="DUF2726"/>
</dbReference>
<evidence type="ECO:0000313" key="3">
    <source>
        <dbReference type="Proteomes" id="UP001073122"/>
    </source>
</evidence>
<keyword evidence="3" id="KW-1185">Reference proteome</keyword>
<dbReference type="Pfam" id="PF10881">
    <property type="entry name" value="DUF2726"/>
    <property type="match status" value="1"/>
</dbReference>
<name>A0ABT3XW77_9FLAO</name>
<gene>
    <name evidence="2" type="ORF">OF897_18345</name>
</gene>
<accession>A0ABT3XW77</accession>
<protein>
    <submittedName>
        <fullName evidence="2">DUF2726 domain-containing protein</fullName>
    </submittedName>
</protein>
<proteinExistence type="predicted"/>